<keyword evidence="1" id="KW-0732">Signal</keyword>
<sequence length="166" mass="17744">MKTALLLATAALIYFAPLPAQAGDGMLGVGVGYYDVFDEDEAADFRVEYRAATPCFWEVKPFVGGHVTTDGAVYALGGFYGDLNLSPEWTLTPSLGAGLYSDGGGKDLGHVVEFRSQLELGYNFDNGSRLSGGLAHISNASLDDRNPGTEILSLNYYFPLSWVSGN</sequence>
<dbReference type="EMBL" id="CP066681">
    <property type="protein sequence ID" value="QQG35315.1"/>
    <property type="molecule type" value="Genomic_DNA"/>
</dbReference>
<evidence type="ECO:0000256" key="1">
    <source>
        <dbReference type="SAM" id="SignalP"/>
    </source>
</evidence>
<dbReference type="GO" id="GO:0016787">
    <property type="term" value="F:hydrolase activity"/>
    <property type="evidence" value="ECO:0007669"/>
    <property type="project" value="UniProtKB-KW"/>
</dbReference>
<dbReference type="InterPro" id="IPR018550">
    <property type="entry name" value="Lipid-A_deacylase-rel"/>
</dbReference>
<organism evidence="2 3">
    <name type="scientific">Micavibrio aeruginosavorus</name>
    <dbReference type="NCBI Taxonomy" id="349221"/>
    <lineage>
        <taxon>Bacteria</taxon>
        <taxon>Pseudomonadati</taxon>
        <taxon>Bdellovibrionota</taxon>
        <taxon>Bdellovibrionia</taxon>
        <taxon>Bdellovibrionales</taxon>
        <taxon>Pseudobdellovibrionaceae</taxon>
        <taxon>Micavibrio</taxon>
    </lineage>
</organism>
<keyword evidence="2" id="KW-0378">Hydrolase</keyword>
<proteinExistence type="predicted"/>
<feature type="signal peptide" evidence="1">
    <location>
        <begin position="1"/>
        <end position="22"/>
    </location>
</feature>
<reference evidence="2 3" key="1">
    <citation type="submission" date="2020-07" db="EMBL/GenBank/DDBJ databases">
        <title>Huge and variable diversity of episymbiotic CPR bacteria and DPANN archaea in groundwater ecosystems.</title>
        <authorList>
            <person name="He C.Y."/>
            <person name="Keren R."/>
            <person name="Whittaker M."/>
            <person name="Farag I.F."/>
            <person name="Doudna J."/>
            <person name="Cate J.H.D."/>
            <person name="Banfield J.F."/>
        </authorList>
    </citation>
    <scope>NUCLEOTIDE SEQUENCE [LARGE SCALE GENOMIC DNA]</scope>
    <source>
        <strain evidence="2">NC_groundwater_70_Ag_B-0.1um_54_66</strain>
    </source>
</reference>
<evidence type="ECO:0000313" key="3">
    <source>
        <dbReference type="Proteomes" id="UP000595362"/>
    </source>
</evidence>
<dbReference type="AlphaFoldDB" id="A0A7T5R0K2"/>
<feature type="chain" id="PRO_5032727160" evidence="1">
    <location>
        <begin position="23"/>
        <end position="166"/>
    </location>
</feature>
<evidence type="ECO:0000313" key="2">
    <source>
        <dbReference type="EMBL" id="QQG35315.1"/>
    </source>
</evidence>
<name>A0A7T5R0K2_9BACT</name>
<dbReference type="Proteomes" id="UP000595362">
    <property type="component" value="Chromosome"/>
</dbReference>
<protein>
    <submittedName>
        <fullName evidence="2">Acyloxyacyl hydrolase</fullName>
    </submittedName>
</protein>
<dbReference type="Gene3D" id="2.40.160.20">
    <property type="match status" value="1"/>
</dbReference>
<gene>
    <name evidence="2" type="ORF">HYS17_07090</name>
</gene>
<accession>A0A7T5R0K2</accession>
<dbReference type="Pfam" id="PF09411">
    <property type="entry name" value="PagL"/>
    <property type="match status" value="1"/>
</dbReference>